<comment type="function">
    <text evidence="9 10">Fluoride-specific ion channel. Important for reducing fluoride concentration in the cell, thus reducing its toxicity.</text>
</comment>
<protein>
    <recommendedName>
        <fullName evidence="10">Fluoride-specific ion channel FluC</fullName>
    </recommendedName>
</protein>
<keyword evidence="6 10" id="KW-0407">Ion channel</keyword>
<keyword evidence="10" id="KW-0813">Transport</keyword>
<dbReference type="Proteomes" id="UP001597192">
    <property type="component" value="Unassembled WGS sequence"/>
</dbReference>
<keyword evidence="12" id="KW-1185">Reference proteome</keyword>
<reference evidence="12" key="1">
    <citation type="journal article" date="2019" name="Int. J. Syst. Evol. Microbiol.">
        <title>The Global Catalogue of Microorganisms (GCM) 10K type strain sequencing project: providing services to taxonomists for standard genome sequencing and annotation.</title>
        <authorList>
            <consortium name="The Broad Institute Genomics Platform"/>
            <consortium name="The Broad Institute Genome Sequencing Center for Infectious Disease"/>
            <person name="Wu L."/>
            <person name="Ma J."/>
        </authorList>
    </citation>
    <scope>NUCLEOTIDE SEQUENCE [LARGE SCALE GENOMIC DNA]</scope>
    <source>
        <strain evidence="12">CCM 8947</strain>
    </source>
</reference>
<feature type="binding site" evidence="10">
    <location>
        <position position="79"/>
    </location>
    <ligand>
        <name>Na(+)</name>
        <dbReference type="ChEBI" id="CHEBI:29101"/>
        <note>structural</note>
    </ligand>
</feature>
<evidence type="ECO:0000256" key="8">
    <source>
        <dbReference type="ARBA" id="ARBA00035585"/>
    </source>
</evidence>
<keyword evidence="10" id="KW-0406">Ion transport</keyword>
<evidence type="ECO:0000313" key="12">
    <source>
        <dbReference type="Proteomes" id="UP001597192"/>
    </source>
</evidence>
<keyword evidence="10" id="KW-0479">Metal-binding</keyword>
<feature type="transmembrane region" description="Helical" evidence="10">
    <location>
        <begin position="34"/>
        <end position="54"/>
    </location>
</feature>
<dbReference type="EMBL" id="JBHTOG010000044">
    <property type="protein sequence ID" value="MFD1432736.1"/>
    <property type="molecule type" value="Genomic_DNA"/>
</dbReference>
<dbReference type="InterPro" id="IPR003691">
    <property type="entry name" value="FluC"/>
</dbReference>
<accession>A0ABW4CTB0</accession>
<dbReference type="HAMAP" id="MF_00454">
    <property type="entry name" value="FluC"/>
    <property type="match status" value="1"/>
</dbReference>
<evidence type="ECO:0000256" key="7">
    <source>
        <dbReference type="ARBA" id="ARBA00035120"/>
    </source>
</evidence>
<evidence type="ECO:0000256" key="10">
    <source>
        <dbReference type="HAMAP-Rule" id="MF_00454"/>
    </source>
</evidence>
<keyword evidence="5 10" id="KW-0472">Membrane</keyword>
<keyword evidence="10" id="KW-0915">Sodium</keyword>
<evidence type="ECO:0000313" key="11">
    <source>
        <dbReference type="EMBL" id="MFD1432736.1"/>
    </source>
</evidence>
<comment type="activity regulation">
    <text evidence="10">Na(+) is not transported, but it plays an essential structural role and its presence is essential for fluoride channel function.</text>
</comment>
<evidence type="ECO:0000256" key="3">
    <source>
        <dbReference type="ARBA" id="ARBA00022692"/>
    </source>
</evidence>
<dbReference type="RefSeq" id="WP_125695894.1">
    <property type="nucleotide sequence ID" value="NZ_JBHTOG010000044.1"/>
</dbReference>
<comment type="subcellular location">
    <subcellularLocation>
        <location evidence="1 10">Cell membrane</location>
        <topology evidence="1 10">Multi-pass membrane protein</topology>
    </subcellularLocation>
</comment>
<evidence type="ECO:0000256" key="2">
    <source>
        <dbReference type="ARBA" id="ARBA00022475"/>
    </source>
</evidence>
<keyword evidence="4 10" id="KW-1133">Transmembrane helix</keyword>
<evidence type="ECO:0000256" key="1">
    <source>
        <dbReference type="ARBA" id="ARBA00004651"/>
    </source>
</evidence>
<proteinExistence type="inferred from homology"/>
<feature type="transmembrane region" description="Helical" evidence="10">
    <location>
        <begin position="99"/>
        <end position="121"/>
    </location>
</feature>
<gene>
    <name evidence="10" type="primary">fluC</name>
    <name evidence="10" type="synonym">crcB</name>
    <name evidence="11" type="ORF">ACFQ47_08645</name>
</gene>
<comment type="caution">
    <text evidence="11">The sequence shown here is derived from an EMBL/GenBank/DDBJ whole genome shotgun (WGS) entry which is preliminary data.</text>
</comment>
<sequence length="132" mass="13788">MSTHLKNDLAVFLGGALGGGLRFAVSQRLHDSDTLLGTTSVNLLGSFLLVLLTYGIAMQFDLPETLILALGTGLIGGFTTFSSLLLNVANLLADRPAQALGLLAVNLVGGLLASALGYLLARRITHDGVKIW</sequence>
<keyword evidence="3 10" id="KW-0812">Transmembrane</keyword>
<feature type="transmembrane region" description="Helical" evidence="10">
    <location>
        <begin position="66"/>
        <end position="93"/>
    </location>
</feature>
<name>A0ABW4CTB0_9LACO</name>
<evidence type="ECO:0000256" key="6">
    <source>
        <dbReference type="ARBA" id="ARBA00023303"/>
    </source>
</evidence>
<dbReference type="Pfam" id="PF02537">
    <property type="entry name" value="CRCB"/>
    <property type="match status" value="1"/>
</dbReference>
<comment type="catalytic activity">
    <reaction evidence="8">
        <text>fluoride(in) = fluoride(out)</text>
        <dbReference type="Rhea" id="RHEA:76159"/>
        <dbReference type="ChEBI" id="CHEBI:17051"/>
    </reaction>
    <physiologicalReaction direction="left-to-right" evidence="8">
        <dbReference type="Rhea" id="RHEA:76160"/>
    </physiologicalReaction>
</comment>
<comment type="similarity">
    <text evidence="7 10">Belongs to the fluoride channel Fluc/FEX (TC 1.A.43) family.</text>
</comment>
<evidence type="ECO:0000256" key="9">
    <source>
        <dbReference type="ARBA" id="ARBA00049940"/>
    </source>
</evidence>
<keyword evidence="2 10" id="KW-1003">Cell membrane</keyword>
<evidence type="ECO:0000256" key="4">
    <source>
        <dbReference type="ARBA" id="ARBA00022989"/>
    </source>
</evidence>
<feature type="binding site" evidence="10">
    <location>
        <position position="76"/>
    </location>
    <ligand>
        <name>Na(+)</name>
        <dbReference type="ChEBI" id="CHEBI:29101"/>
        <note>structural</note>
    </ligand>
</feature>
<evidence type="ECO:0000256" key="5">
    <source>
        <dbReference type="ARBA" id="ARBA00023136"/>
    </source>
</evidence>
<organism evidence="11 12">
    <name type="scientific">Lacticaseibacillus yichunensis</name>
    <dbReference type="NCBI Taxonomy" id="2486015"/>
    <lineage>
        <taxon>Bacteria</taxon>
        <taxon>Bacillati</taxon>
        <taxon>Bacillota</taxon>
        <taxon>Bacilli</taxon>
        <taxon>Lactobacillales</taxon>
        <taxon>Lactobacillaceae</taxon>
        <taxon>Lacticaseibacillus</taxon>
    </lineage>
</organism>